<organism evidence="1 2">
    <name type="scientific">Bacteriovorax stolpii</name>
    <name type="common">Bdellovibrio stolpii</name>
    <dbReference type="NCBI Taxonomy" id="960"/>
    <lineage>
        <taxon>Bacteria</taxon>
        <taxon>Pseudomonadati</taxon>
        <taxon>Bdellovibrionota</taxon>
        <taxon>Bacteriovoracia</taxon>
        <taxon>Bacteriovoracales</taxon>
        <taxon>Bacteriovoracaceae</taxon>
        <taxon>Bacteriovorax</taxon>
    </lineage>
</organism>
<evidence type="ECO:0000313" key="2">
    <source>
        <dbReference type="Proteomes" id="UP000235584"/>
    </source>
</evidence>
<dbReference type="PANTHER" id="PTHR43415">
    <property type="entry name" value="SPERMIDINE N(1)-ACETYLTRANSFERASE"/>
    <property type="match status" value="1"/>
</dbReference>
<dbReference type="KEGG" id="bsto:C0V70_01650"/>
<dbReference type="InterPro" id="IPR000182">
    <property type="entry name" value="GNAT_dom"/>
</dbReference>
<dbReference type="Proteomes" id="UP000235584">
    <property type="component" value="Chromosome"/>
</dbReference>
<dbReference type="PROSITE" id="PS51186">
    <property type="entry name" value="GNAT"/>
    <property type="match status" value="1"/>
</dbReference>
<dbReference type="CDD" id="cd04301">
    <property type="entry name" value="NAT_SF"/>
    <property type="match status" value="1"/>
</dbReference>
<dbReference type="SUPFAM" id="SSF55729">
    <property type="entry name" value="Acyl-CoA N-acyltransferases (Nat)"/>
    <property type="match status" value="1"/>
</dbReference>
<protein>
    <submittedName>
        <fullName evidence="1">N-acetyltransferase</fullName>
    </submittedName>
</protein>
<proteinExistence type="predicted"/>
<dbReference type="EMBL" id="CP025704">
    <property type="protein sequence ID" value="AUN96828.1"/>
    <property type="molecule type" value="Genomic_DNA"/>
</dbReference>
<dbReference type="RefSeq" id="WP_102242123.1">
    <property type="nucleotide sequence ID" value="NZ_CP025704.1"/>
</dbReference>
<dbReference type="Pfam" id="PF13302">
    <property type="entry name" value="Acetyltransf_3"/>
    <property type="match status" value="1"/>
</dbReference>
<dbReference type="AlphaFoldDB" id="A0A2K9NMV2"/>
<dbReference type="GO" id="GO:0004145">
    <property type="term" value="F:diamine N-acetyltransferase activity"/>
    <property type="evidence" value="ECO:0007669"/>
    <property type="project" value="TreeGrafter"/>
</dbReference>
<dbReference type="PANTHER" id="PTHR43415:SF6">
    <property type="entry name" value="SPERMIDINE N(1)-ACETYLTRANSFERASE"/>
    <property type="match status" value="1"/>
</dbReference>
<sequence length="172" mass="20180">MFFQKETERFVIKTLIEEDVGQEYLSWFNQKNVKDYIYYKLNEHDRFEDLKRYVAEKSKDKDVIFLGVFNKDNIKEHIGNIKFEPVDVVNKTAVVGILIGNEKWRGKGVGGEALDGAHSIIRNLGVVKVFLGVEKTNDKAIRLYERCGYEYDESNYLKLDLDQCYCMFKILK</sequence>
<keyword evidence="1" id="KW-0808">Transferase</keyword>
<name>A0A2K9NMV2_BACTC</name>
<reference evidence="1 2" key="1">
    <citation type="submission" date="2018-01" db="EMBL/GenBank/DDBJ databases">
        <title>Complete genome sequence of Bacteriovorax stolpii DSM12778.</title>
        <authorList>
            <person name="Tang B."/>
            <person name="Chang J."/>
        </authorList>
    </citation>
    <scope>NUCLEOTIDE SEQUENCE [LARGE SCALE GENOMIC DNA]</scope>
    <source>
        <strain evidence="1 2">DSM 12778</strain>
    </source>
</reference>
<dbReference type="InterPro" id="IPR016181">
    <property type="entry name" value="Acyl_CoA_acyltransferase"/>
</dbReference>
<keyword evidence="2" id="KW-1185">Reference proteome</keyword>
<accession>A0A2K9NMV2</accession>
<gene>
    <name evidence="1" type="ORF">C0V70_01650</name>
</gene>
<evidence type="ECO:0000313" key="1">
    <source>
        <dbReference type="EMBL" id="AUN96828.1"/>
    </source>
</evidence>
<dbReference type="Gene3D" id="3.40.630.30">
    <property type="match status" value="1"/>
</dbReference>